<accession>A0A0H3G007</accession>
<evidence type="ECO:0000256" key="9">
    <source>
        <dbReference type="ARBA" id="ARBA00049893"/>
    </source>
</evidence>
<dbReference type="InterPro" id="IPR038371">
    <property type="entry name" value="Cu_polyphenol_OxRdtase_sf"/>
</dbReference>
<dbReference type="InterPro" id="IPR011324">
    <property type="entry name" value="Cytotoxic_necrot_fac-like_cat"/>
</dbReference>
<keyword evidence="5" id="KW-0378">Hydrolase</keyword>
<keyword evidence="4" id="KW-0479">Metal-binding</keyword>
<dbReference type="Pfam" id="PF02578">
    <property type="entry name" value="Cu-oxidase_4"/>
    <property type="match status" value="1"/>
</dbReference>
<evidence type="ECO:0000256" key="2">
    <source>
        <dbReference type="ARBA" id="ARBA00007353"/>
    </source>
</evidence>
<organism evidence="11 12">
    <name type="scientific">Zymomonas mobilis subsp. mobilis (strain ATCC 10988 / DSM 424 / LMG 404 / NCIMB 8938 / NRRL B-806 / ZM1)</name>
    <dbReference type="NCBI Taxonomy" id="555217"/>
    <lineage>
        <taxon>Bacteria</taxon>
        <taxon>Pseudomonadati</taxon>
        <taxon>Pseudomonadota</taxon>
        <taxon>Alphaproteobacteria</taxon>
        <taxon>Sphingomonadales</taxon>
        <taxon>Zymomonadaceae</taxon>
        <taxon>Zymomonas</taxon>
    </lineage>
</organism>
<comment type="catalytic activity">
    <reaction evidence="8">
        <text>adenosine + phosphate = alpha-D-ribose 1-phosphate + adenine</text>
        <dbReference type="Rhea" id="RHEA:27642"/>
        <dbReference type="ChEBI" id="CHEBI:16335"/>
        <dbReference type="ChEBI" id="CHEBI:16708"/>
        <dbReference type="ChEBI" id="CHEBI:43474"/>
        <dbReference type="ChEBI" id="CHEBI:57720"/>
        <dbReference type="EC" id="2.4.2.1"/>
    </reaction>
    <physiologicalReaction direction="left-to-right" evidence="8">
        <dbReference type="Rhea" id="RHEA:27643"/>
    </physiologicalReaction>
</comment>
<evidence type="ECO:0000256" key="6">
    <source>
        <dbReference type="ARBA" id="ARBA00022833"/>
    </source>
</evidence>
<dbReference type="Proteomes" id="UP000001494">
    <property type="component" value="Chromosome"/>
</dbReference>
<evidence type="ECO:0000256" key="7">
    <source>
        <dbReference type="ARBA" id="ARBA00047989"/>
    </source>
</evidence>
<protein>
    <recommendedName>
        <fullName evidence="10">Purine nucleoside phosphorylase</fullName>
    </recommendedName>
</protein>
<dbReference type="GO" id="GO:0017061">
    <property type="term" value="F:S-methyl-5-thioadenosine phosphorylase activity"/>
    <property type="evidence" value="ECO:0007669"/>
    <property type="project" value="UniProtKB-EC"/>
</dbReference>
<dbReference type="HOGENOM" id="CLU_065784_2_0_5"/>
<name>A0A0H3G007_ZYMMA</name>
<dbReference type="eggNOG" id="COG1496">
    <property type="taxonomic scope" value="Bacteria"/>
</dbReference>
<evidence type="ECO:0000256" key="3">
    <source>
        <dbReference type="ARBA" id="ARBA00022679"/>
    </source>
</evidence>
<keyword evidence="3" id="KW-0808">Transferase</keyword>
<keyword evidence="6" id="KW-0862">Zinc</keyword>
<evidence type="ECO:0000313" key="11">
    <source>
        <dbReference type="EMBL" id="AEH63237.1"/>
    </source>
</evidence>
<dbReference type="SUPFAM" id="SSF64438">
    <property type="entry name" value="CNF1/YfiH-like putative cysteine hydrolases"/>
    <property type="match status" value="1"/>
</dbReference>
<dbReference type="AlphaFoldDB" id="A0A0H3G007"/>
<gene>
    <name evidence="11" type="ordered locus">Zmob_1417</name>
</gene>
<dbReference type="GO" id="GO:0016787">
    <property type="term" value="F:hydrolase activity"/>
    <property type="evidence" value="ECO:0007669"/>
    <property type="project" value="UniProtKB-KW"/>
</dbReference>
<dbReference type="GO" id="GO:0005507">
    <property type="term" value="F:copper ion binding"/>
    <property type="evidence" value="ECO:0007669"/>
    <property type="project" value="TreeGrafter"/>
</dbReference>
<dbReference type="Gene3D" id="3.60.140.10">
    <property type="entry name" value="CNF1/YfiH-like putative cysteine hydrolases"/>
    <property type="match status" value="1"/>
</dbReference>
<dbReference type="OrthoDB" id="4279at2"/>
<sequence>MTIEIYKSSVLSGISHGFLGRQGGVSTGIYKSLNIGLGTQDSRDHISENRKRAVEAVAPHATLVTLRQVHSAKAVFVEKAVLDDQRVEADAMVTHQPHLALGILTADCVPVLFADTVSGLIGAAHAGWKGAVAGVTDATIDLMVEKGALRHNIVAAIGPAIQQASYEVDDGFYQRFVADNLGNQAFFLKGRDEHWQFDLPAYVEKRLKKAGLGMISRSSLDTCQNSEQFFSYRRACLASEADYGRQISIIAL</sequence>
<dbReference type="InterPro" id="IPR003730">
    <property type="entry name" value="Cu_polyphenol_OxRdtase"/>
</dbReference>
<dbReference type="PANTHER" id="PTHR30616:SF2">
    <property type="entry name" value="PURINE NUCLEOSIDE PHOSPHORYLASE LACC1"/>
    <property type="match status" value="1"/>
</dbReference>
<proteinExistence type="inferred from homology"/>
<dbReference type="KEGG" id="zmm:Zmob_1417"/>
<dbReference type="EMBL" id="CP002850">
    <property type="protein sequence ID" value="AEH63237.1"/>
    <property type="molecule type" value="Genomic_DNA"/>
</dbReference>
<evidence type="ECO:0000256" key="1">
    <source>
        <dbReference type="ARBA" id="ARBA00000553"/>
    </source>
</evidence>
<evidence type="ECO:0000313" key="12">
    <source>
        <dbReference type="Proteomes" id="UP000001494"/>
    </source>
</evidence>
<reference evidence="11 12" key="1">
    <citation type="journal article" date="2011" name="J. Bacteriol.">
        <title>Genome sequence of the ethanol-producing Zymomonas mobilis subsp. mobilis lectotype strain ATCC 10988.</title>
        <authorList>
            <person name="Pappas K.M."/>
            <person name="Kouvelis V.N."/>
            <person name="Saunders E."/>
            <person name="Brettin T.S."/>
            <person name="Bruce D."/>
            <person name="Detter C."/>
            <person name="Balakireva M."/>
            <person name="Han C.S."/>
            <person name="Savvakis G."/>
            <person name="Kyrpides N.C."/>
            <person name="Typas M.A."/>
        </authorList>
    </citation>
    <scope>NUCLEOTIDE SEQUENCE [LARGE SCALE GENOMIC DNA]</scope>
    <source>
        <strain evidence="12">ATCC 10988 / DSM 424 / CCUG 17860 / LMG 404 / NCIMB 8938 / NRRL B-806 / ZM1</strain>
    </source>
</reference>
<comment type="catalytic activity">
    <reaction evidence="9">
        <text>S-methyl-5'-thioadenosine + phosphate = 5-(methylsulfanyl)-alpha-D-ribose 1-phosphate + adenine</text>
        <dbReference type="Rhea" id="RHEA:11852"/>
        <dbReference type="ChEBI" id="CHEBI:16708"/>
        <dbReference type="ChEBI" id="CHEBI:17509"/>
        <dbReference type="ChEBI" id="CHEBI:43474"/>
        <dbReference type="ChEBI" id="CHEBI:58533"/>
        <dbReference type="EC" id="2.4.2.28"/>
    </reaction>
    <physiologicalReaction direction="left-to-right" evidence="9">
        <dbReference type="Rhea" id="RHEA:11853"/>
    </physiologicalReaction>
</comment>
<evidence type="ECO:0000256" key="5">
    <source>
        <dbReference type="ARBA" id="ARBA00022801"/>
    </source>
</evidence>
<dbReference type="PANTHER" id="PTHR30616">
    <property type="entry name" value="UNCHARACTERIZED PROTEIN YFIH"/>
    <property type="match status" value="1"/>
</dbReference>
<evidence type="ECO:0000256" key="4">
    <source>
        <dbReference type="ARBA" id="ARBA00022723"/>
    </source>
</evidence>
<dbReference type="CDD" id="cd16833">
    <property type="entry name" value="YfiH"/>
    <property type="match status" value="1"/>
</dbReference>
<dbReference type="NCBIfam" id="TIGR00726">
    <property type="entry name" value="peptidoglycan editing factor PgeF"/>
    <property type="match status" value="1"/>
</dbReference>
<comment type="similarity">
    <text evidence="2 10">Belongs to the purine nucleoside phosphorylase YfiH/LACC1 family.</text>
</comment>
<evidence type="ECO:0000256" key="8">
    <source>
        <dbReference type="ARBA" id="ARBA00048968"/>
    </source>
</evidence>
<evidence type="ECO:0000256" key="10">
    <source>
        <dbReference type="RuleBase" id="RU361274"/>
    </source>
</evidence>
<dbReference type="RefSeq" id="WP_014501053.1">
    <property type="nucleotide sequence ID" value="NC_017262.1"/>
</dbReference>
<comment type="catalytic activity">
    <reaction evidence="1">
        <text>inosine + phosphate = alpha-D-ribose 1-phosphate + hypoxanthine</text>
        <dbReference type="Rhea" id="RHEA:27646"/>
        <dbReference type="ChEBI" id="CHEBI:17368"/>
        <dbReference type="ChEBI" id="CHEBI:17596"/>
        <dbReference type="ChEBI" id="CHEBI:43474"/>
        <dbReference type="ChEBI" id="CHEBI:57720"/>
        <dbReference type="EC" id="2.4.2.1"/>
    </reaction>
    <physiologicalReaction direction="left-to-right" evidence="1">
        <dbReference type="Rhea" id="RHEA:27647"/>
    </physiologicalReaction>
</comment>
<comment type="catalytic activity">
    <reaction evidence="7">
        <text>adenosine + H2O + H(+) = inosine + NH4(+)</text>
        <dbReference type="Rhea" id="RHEA:24408"/>
        <dbReference type="ChEBI" id="CHEBI:15377"/>
        <dbReference type="ChEBI" id="CHEBI:15378"/>
        <dbReference type="ChEBI" id="CHEBI:16335"/>
        <dbReference type="ChEBI" id="CHEBI:17596"/>
        <dbReference type="ChEBI" id="CHEBI:28938"/>
        <dbReference type="EC" id="3.5.4.4"/>
    </reaction>
    <physiologicalReaction direction="left-to-right" evidence="7">
        <dbReference type="Rhea" id="RHEA:24409"/>
    </physiologicalReaction>
</comment>